<dbReference type="EMBL" id="BMIK01000015">
    <property type="protein sequence ID" value="GGC40241.1"/>
    <property type="molecule type" value="Genomic_DNA"/>
</dbReference>
<organism evidence="5 6">
    <name type="scientific">Parapedobacter defluvii</name>
    <dbReference type="NCBI Taxonomy" id="2045106"/>
    <lineage>
        <taxon>Bacteria</taxon>
        <taxon>Pseudomonadati</taxon>
        <taxon>Bacteroidota</taxon>
        <taxon>Sphingobacteriia</taxon>
        <taxon>Sphingobacteriales</taxon>
        <taxon>Sphingobacteriaceae</taxon>
        <taxon>Parapedobacter</taxon>
    </lineage>
</organism>
<sequence length="118" mass="13701">MLNEIIPKLPMRNKAATLDFYVGKLGFQLFGSPDYDDYLMVQKDNLQLHFFKFEALDPKENYGQVYIRTDDIDGLYRLMRERKLSIHPGGPLQVKPWGQKEFSMLDPDSNLLTFGQPA</sequence>
<comment type="caution">
    <text evidence="5">The sequence shown here is derived from an EMBL/GenBank/DDBJ whole genome shotgun (WGS) entry which is preliminary data.</text>
</comment>
<dbReference type="PROSITE" id="PS51819">
    <property type="entry name" value="VOC"/>
    <property type="match status" value="1"/>
</dbReference>
<dbReference type="InterPro" id="IPR037523">
    <property type="entry name" value="VOC_core"/>
</dbReference>
<dbReference type="InterPro" id="IPR004360">
    <property type="entry name" value="Glyas_Fos-R_dOase_dom"/>
</dbReference>
<evidence type="ECO:0000259" key="4">
    <source>
        <dbReference type="PROSITE" id="PS51819"/>
    </source>
</evidence>
<evidence type="ECO:0000313" key="5">
    <source>
        <dbReference type="EMBL" id="GGC40241.1"/>
    </source>
</evidence>
<dbReference type="Proteomes" id="UP000597338">
    <property type="component" value="Unassembled WGS sequence"/>
</dbReference>
<keyword evidence="3" id="KW-0046">Antibiotic resistance</keyword>
<reference evidence="6" key="1">
    <citation type="journal article" date="2019" name="Int. J. Syst. Evol. Microbiol.">
        <title>The Global Catalogue of Microorganisms (GCM) 10K type strain sequencing project: providing services to taxonomists for standard genome sequencing and annotation.</title>
        <authorList>
            <consortium name="The Broad Institute Genomics Platform"/>
            <consortium name="The Broad Institute Genome Sequencing Center for Infectious Disease"/>
            <person name="Wu L."/>
            <person name="Ma J."/>
        </authorList>
    </citation>
    <scope>NUCLEOTIDE SEQUENCE [LARGE SCALE GENOMIC DNA]</scope>
    <source>
        <strain evidence="6">CGMCC 1.15342</strain>
    </source>
</reference>
<dbReference type="InterPro" id="IPR029068">
    <property type="entry name" value="Glyas_Bleomycin-R_OHBP_Dase"/>
</dbReference>
<dbReference type="SUPFAM" id="SSF54593">
    <property type="entry name" value="Glyoxalase/Bleomycin resistance protein/Dihydroxybiphenyl dioxygenase"/>
    <property type="match status" value="1"/>
</dbReference>
<keyword evidence="6" id="KW-1185">Reference proteome</keyword>
<dbReference type="CDD" id="cd08349">
    <property type="entry name" value="BLMA_like"/>
    <property type="match status" value="1"/>
</dbReference>
<name>A0ABQ1MGQ8_9SPHI</name>
<evidence type="ECO:0000256" key="1">
    <source>
        <dbReference type="ARBA" id="ARBA00011051"/>
    </source>
</evidence>
<dbReference type="RefSeq" id="WP_188752800.1">
    <property type="nucleotide sequence ID" value="NZ_BMIK01000015.1"/>
</dbReference>
<dbReference type="Gene3D" id="3.10.180.10">
    <property type="entry name" value="2,3-Dihydroxybiphenyl 1,2-Dioxygenase, domain 1"/>
    <property type="match status" value="1"/>
</dbReference>
<feature type="domain" description="VOC" evidence="4">
    <location>
        <begin position="1"/>
        <end position="117"/>
    </location>
</feature>
<dbReference type="InterPro" id="IPR000335">
    <property type="entry name" value="Bleomycin-R"/>
</dbReference>
<accession>A0ABQ1MGQ8</accession>
<evidence type="ECO:0000256" key="3">
    <source>
        <dbReference type="ARBA" id="ARBA00023251"/>
    </source>
</evidence>
<evidence type="ECO:0000313" key="6">
    <source>
        <dbReference type="Proteomes" id="UP000597338"/>
    </source>
</evidence>
<evidence type="ECO:0000256" key="2">
    <source>
        <dbReference type="ARBA" id="ARBA00021572"/>
    </source>
</evidence>
<protein>
    <recommendedName>
        <fullName evidence="2">Bleomycin resistance protein</fullName>
    </recommendedName>
</protein>
<comment type="similarity">
    <text evidence="1">Belongs to the bleomycin resistance protein family.</text>
</comment>
<dbReference type="Pfam" id="PF00903">
    <property type="entry name" value="Glyoxalase"/>
    <property type="match status" value="1"/>
</dbReference>
<proteinExistence type="inferred from homology"/>
<gene>
    <name evidence="5" type="ORF">GCM10011386_35380</name>
</gene>